<dbReference type="InterPro" id="IPR002477">
    <property type="entry name" value="Peptidoglycan-bd-like"/>
</dbReference>
<dbReference type="EMBL" id="QDDR01000005">
    <property type="protein sequence ID" value="PVE47409.1"/>
    <property type="molecule type" value="Genomic_DNA"/>
</dbReference>
<dbReference type="OrthoDB" id="7444491at2"/>
<gene>
    <name evidence="4" type="ORF">DDE23_11225</name>
</gene>
<dbReference type="Proteomes" id="UP000244810">
    <property type="component" value="Unassembled WGS sequence"/>
</dbReference>
<evidence type="ECO:0000313" key="5">
    <source>
        <dbReference type="Proteomes" id="UP000244810"/>
    </source>
</evidence>
<dbReference type="RefSeq" id="WP_107753748.1">
    <property type="nucleotide sequence ID" value="NZ_QBKF01000010.1"/>
</dbReference>
<dbReference type="Pfam" id="PF01471">
    <property type="entry name" value="PG_binding_1"/>
    <property type="match status" value="1"/>
</dbReference>
<feature type="chain" id="PRO_5015514739" description="Peptidoglycan binding-like domain-containing protein" evidence="2">
    <location>
        <begin position="30"/>
        <end position="428"/>
    </location>
</feature>
<organism evidence="4 5">
    <name type="scientific">Pararhodobacter aggregans</name>
    <dbReference type="NCBI Taxonomy" id="404875"/>
    <lineage>
        <taxon>Bacteria</taxon>
        <taxon>Pseudomonadati</taxon>
        <taxon>Pseudomonadota</taxon>
        <taxon>Alphaproteobacteria</taxon>
        <taxon>Rhodobacterales</taxon>
        <taxon>Paracoccaceae</taxon>
        <taxon>Pararhodobacter</taxon>
    </lineage>
</organism>
<name>A0A2T7URZ7_9RHOB</name>
<evidence type="ECO:0000313" key="4">
    <source>
        <dbReference type="EMBL" id="PVE47409.1"/>
    </source>
</evidence>
<feature type="signal peptide" evidence="2">
    <location>
        <begin position="1"/>
        <end position="29"/>
    </location>
</feature>
<evidence type="ECO:0000256" key="2">
    <source>
        <dbReference type="SAM" id="SignalP"/>
    </source>
</evidence>
<dbReference type="InterPro" id="IPR036365">
    <property type="entry name" value="PGBD-like_sf"/>
</dbReference>
<keyword evidence="5" id="KW-1185">Reference proteome</keyword>
<dbReference type="AlphaFoldDB" id="A0A2T7URZ7"/>
<dbReference type="InterPro" id="IPR036366">
    <property type="entry name" value="PGBDSf"/>
</dbReference>
<proteinExistence type="predicted"/>
<feature type="domain" description="Peptidoglycan binding-like" evidence="3">
    <location>
        <begin position="72"/>
        <end position="117"/>
    </location>
</feature>
<reference evidence="4 5" key="1">
    <citation type="journal article" date="2011" name="Syst. Appl. Microbiol.">
        <title>Defluviimonas denitrificans gen. nov., sp. nov., and Pararhodobacter aggregans gen. nov., sp. nov., non-phototrophic Rhodobacteraceae from the biofilter of a marine aquaculture.</title>
        <authorList>
            <person name="Foesel B.U."/>
            <person name="Drake H.L."/>
            <person name="Schramm A."/>
        </authorList>
    </citation>
    <scope>NUCLEOTIDE SEQUENCE [LARGE SCALE GENOMIC DNA]</scope>
    <source>
        <strain evidence="4 5">D1-19</strain>
    </source>
</reference>
<evidence type="ECO:0000256" key="1">
    <source>
        <dbReference type="SAM" id="MobiDB-lite"/>
    </source>
</evidence>
<accession>A0A2T7URZ7</accession>
<dbReference type="SUPFAM" id="SSF47090">
    <property type="entry name" value="PGBD-like"/>
    <property type="match status" value="1"/>
</dbReference>
<feature type="region of interest" description="Disordered" evidence="1">
    <location>
        <begin position="409"/>
        <end position="428"/>
    </location>
</feature>
<comment type="caution">
    <text evidence="4">The sequence shown here is derived from an EMBL/GenBank/DDBJ whole genome shotgun (WGS) entry which is preliminary data.</text>
</comment>
<sequence length="428" mass="43847">MSAKKSAKILTSTLLAAALMTGTTGRVSADIGDAIAGGIIGGLIVGGIQSSQRPRTQTRTVIVDSGARQLAREVQTALNHFYFNVGAPDGVLGRQSRAGISQYQAYLGFPITGQLTEFERQVLVTSYQRAQFGGPQVIQVSQSHPDGLRGFLLVVRDEMLGRPQQPGTLTAAAPVAEPAPQATAAAAPVTGMPNFVGSGGRAQQASLASHCNRVGLVTSANGGYTTLGTITDPGFTLNEQFCLARGYAIADGEALMAQLGVVPQDVAAQCAGLGSTLEPQVAALSLQSREVVLAGMTQWVLTSGMSTADLATNARICLSSGYATDNLAVAIGSALILAALGETAYGELPAHHLMQGIGATQRPDLAAQWYRTSMPVAEGMAVSFQPGPADRNRLILAAVDMATGAQPAAAAATQPAAPVTQPTAPAGK</sequence>
<dbReference type="Gene3D" id="1.10.101.10">
    <property type="entry name" value="PGBD-like superfamily/PGBD"/>
    <property type="match status" value="1"/>
</dbReference>
<keyword evidence="2" id="KW-0732">Signal</keyword>
<protein>
    <recommendedName>
        <fullName evidence="3">Peptidoglycan binding-like domain-containing protein</fullName>
    </recommendedName>
</protein>
<evidence type="ECO:0000259" key="3">
    <source>
        <dbReference type="Pfam" id="PF01471"/>
    </source>
</evidence>